<dbReference type="EMBL" id="CAJJDM010000027">
    <property type="protein sequence ID" value="CAD8059187.1"/>
    <property type="molecule type" value="Genomic_DNA"/>
</dbReference>
<dbReference type="CDD" id="cd17039">
    <property type="entry name" value="Ubl_ubiquitin_like"/>
    <property type="match status" value="1"/>
</dbReference>
<dbReference type="Proteomes" id="UP000688137">
    <property type="component" value="Unassembled WGS sequence"/>
</dbReference>
<evidence type="ECO:0000259" key="1">
    <source>
        <dbReference type="PROSITE" id="PS50030"/>
    </source>
</evidence>
<dbReference type="InterPro" id="IPR000626">
    <property type="entry name" value="Ubiquitin-like_dom"/>
</dbReference>
<protein>
    <recommendedName>
        <fullName evidence="5">Ubiquitin</fullName>
    </recommendedName>
</protein>
<accession>A0A8S1KWK9</accession>
<reference evidence="3" key="1">
    <citation type="submission" date="2021-01" db="EMBL/GenBank/DDBJ databases">
        <authorList>
            <consortium name="Genoscope - CEA"/>
            <person name="William W."/>
        </authorList>
    </citation>
    <scope>NUCLEOTIDE SEQUENCE</scope>
</reference>
<organism evidence="3 4">
    <name type="scientific">Paramecium primaurelia</name>
    <dbReference type="NCBI Taxonomy" id="5886"/>
    <lineage>
        <taxon>Eukaryota</taxon>
        <taxon>Sar</taxon>
        <taxon>Alveolata</taxon>
        <taxon>Ciliophora</taxon>
        <taxon>Intramacronucleata</taxon>
        <taxon>Oligohymenophorea</taxon>
        <taxon>Peniculida</taxon>
        <taxon>Parameciidae</taxon>
        <taxon>Paramecium</taxon>
    </lineage>
</organism>
<sequence>MENINIIISSLSGEKLKRYVPVQTKIIDIKEFIAQKKGVPIQAISLKFNAKDLDDQKTIQECNIKNGNSIILMIKKILNQNFGNVQDVQTQLIQKNEEQYKELIDIGYSENDIIDALKKTNNNYQEALILLSNNNIKNIEEEIQFKIPTQKEQYQALLSEQIVSELRQRVSNQTEWNNTIETIKQQNVQLSILIQQNQDQFRHLQQQHVIENIINIDEEDLKMLTQLRGFKGNLDDKSILKIYLKNERDLFSTMQEIENLQE</sequence>
<proteinExistence type="predicted"/>
<dbReference type="Pfam" id="PF00240">
    <property type="entry name" value="ubiquitin"/>
    <property type="match status" value="1"/>
</dbReference>
<feature type="domain" description="UBA" evidence="1">
    <location>
        <begin position="94"/>
        <end position="134"/>
    </location>
</feature>
<dbReference type="InterPro" id="IPR015940">
    <property type="entry name" value="UBA"/>
</dbReference>
<evidence type="ECO:0000313" key="3">
    <source>
        <dbReference type="EMBL" id="CAD8059187.1"/>
    </source>
</evidence>
<keyword evidence="4" id="KW-1185">Reference proteome</keyword>
<evidence type="ECO:0000313" key="4">
    <source>
        <dbReference type="Proteomes" id="UP000688137"/>
    </source>
</evidence>
<dbReference type="Pfam" id="PF00627">
    <property type="entry name" value="UBA"/>
    <property type="match status" value="1"/>
</dbReference>
<evidence type="ECO:0000259" key="2">
    <source>
        <dbReference type="PROSITE" id="PS50053"/>
    </source>
</evidence>
<dbReference type="OMA" id="QKNEEQY"/>
<gene>
    <name evidence="3" type="ORF">PPRIM_AZ9-3.1.T0280275</name>
</gene>
<dbReference type="AlphaFoldDB" id="A0A8S1KWK9"/>
<dbReference type="PROSITE" id="PS50030">
    <property type="entry name" value="UBA"/>
    <property type="match status" value="1"/>
</dbReference>
<evidence type="ECO:0008006" key="5">
    <source>
        <dbReference type="Google" id="ProtNLM"/>
    </source>
</evidence>
<dbReference type="SMART" id="SM00165">
    <property type="entry name" value="UBA"/>
    <property type="match status" value="1"/>
</dbReference>
<name>A0A8S1KWK9_PARPR</name>
<feature type="domain" description="Ubiquitin-like" evidence="2">
    <location>
        <begin position="4"/>
        <end position="76"/>
    </location>
</feature>
<dbReference type="PROSITE" id="PS50053">
    <property type="entry name" value="UBIQUITIN_2"/>
    <property type="match status" value="1"/>
</dbReference>
<comment type="caution">
    <text evidence="3">The sequence shown here is derived from an EMBL/GenBank/DDBJ whole genome shotgun (WGS) entry which is preliminary data.</text>
</comment>
<dbReference type="SMART" id="SM00213">
    <property type="entry name" value="UBQ"/>
    <property type="match status" value="1"/>
</dbReference>